<dbReference type="Pfam" id="PF00378">
    <property type="entry name" value="ECH_1"/>
    <property type="match status" value="1"/>
</dbReference>
<dbReference type="EMBL" id="CP036501">
    <property type="protein sequence ID" value="UZP75521.1"/>
    <property type="molecule type" value="Genomic_DNA"/>
</dbReference>
<dbReference type="InterPro" id="IPR029045">
    <property type="entry name" value="ClpP/crotonase-like_dom_sf"/>
</dbReference>
<dbReference type="InterPro" id="IPR001753">
    <property type="entry name" value="Enoyl-CoA_hydra/iso"/>
</dbReference>
<dbReference type="Gene3D" id="3.90.226.10">
    <property type="entry name" value="2-enoyl-CoA Hydratase, Chain A, domain 1"/>
    <property type="match status" value="1"/>
</dbReference>
<dbReference type="SUPFAM" id="SSF52096">
    <property type="entry name" value="ClpP/crotonase"/>
    <property type="match status" value="1"/>
</dbReference>
<name>A0ABY6QA29_9GAMM</name>
<evidence type="ECO:0000256" key="1">
    <source>
        <dbReference type="ARBA" id="ARBA00005254"/>
    </source>
</evidence>
<evidence type="ECO:0000313" key="3">
    <source>
        <dbReference type="Proteomes" id="UP001317963"/>
    </source>
</evidence>
<accession>A0ABY6QA29</accession>
<comment type="similarity">
    <text evidence="1">Belongs to the enoyl-CoA hydratase/isomerase family.</text>
</comment>
<dbReference type="PANTHER" id="PTHR43802">
    <property type="entry name" value="ENOYL-COA HYDRATASE"/>
    <property type="match status" value="1"/>
</dbReference>
<gene>
    <name evidence="2" type="ORF">E0F26_01215</name>
</gene>
<evidence type="ECO:0000313" key="2">
    <source>
        <dbReference type="EMBL" id="UZP75521.1"/>
    </source>
</evidence>
<organism evidence="2 3">
    <name type="scientific">Candidatus Paraluminiphilus aquimaris</name>
    <dbReference type="NCBI Taxonomy" id="2518994"/>
    <lineage>
        <taxon>Bacteria</taxon>
        <taxon>Pseudomonadati</taxon>
        <taxon>Pseudomonadota</taxon>
        <taxon>Gammaproteobacteria</taxon>
        <taxon>Cellvibrionales</taxon>
        <taxon>Halieaceae</taxon>
        <taxon>Candidatus Paraluminiphilus</taxon>
    </lineage>
</organism>
<protein>
    <submittedName>
        <fullName evidence="2">Enoyl-CoA hydratase/isomerase family protein</fullName>
    </submittedName>
</protein>
<sequence>MITVSQTGRVLNITLNRPDDLNPLCWQVLNELKTVLDGVLKDDTVGVVVIGAAGKAFSTGYDLREEHWITSQYPANFEDHVDIRQDRDDVHTIVDYWMKLWRYPKPIIAKVQGDCLSGAGELLGVCDLAIVSERARFGHPAGRDLGIPPSIMFWPMLIGLRKTKELLYTSRLISATEAQQIGLVNEVVPHEQLDDRVAMTAAHIARAPSDNLSILKEVSNTWFENMGMESSVRRGADLDAIYHQFDSFKDFFRTLRNEGVKAAFKKRRDLFG</sequence>
<dbReference type="CDD" id="cd06558">
    <property type="entry name" value="crotonase-like"/>
    <property type="match status" value="1"/>
</dbReference>
<dbReference type="PANTHER" id="PTHR43802:SF1">
    <property type="entry name" value="IP11341P-RELATED"/>
    <property type="match status" value="1"/>
</dbReference>
<reference evidence="2 3" key="1">
    <citation type="submission" date="2019-02" db="EMBL/GenBank/DDBJ databases">
        <title>Halieaceae_genomes.</title>
        <authorList>
            <person name="Li S.-H."/>
        </authorList>
    </citation>
    <scope>NUCLEOTIDE SEQUENCE [LARGE SCALE GENOMIC DNA]</scope>
    <source>
        <strain evidence="2 3">JH123</strain>
    </source>
</reference>
<proteinExistence type="inferred from homology"/>
<keyword evidence="3" id="KW-1185">Reference proteome</keyword>
<dbReference type="Proteomes" id="UP001317963">
    <property type="component" value="Chromosome"/>
</dbReference>